<dbReference type="GeneID" id="100903162"/>
<proteinExistence type="inferred from homology"/>
<dbReference type="PANTHER" id="PTHR21397:SF4">
    <property type="entry name" value="ER MEMBRANE PROTEIN COMPLEX SUBUNIT 10"/>
    <property type="match status" value="1"/>
</dbReference>
<dbReference type="KEGG" id="goe:100903162"/>
<comment type="subcellular location">
    <subcellularLocation>
        <location evidence="1">Endoplasmic reticulum membrane</location>
        <topology evidence="1">Single-pass type I membrane protein</topology>
    </subcellularLocation>
</comment>
<evidence type="ECO:0000256" key="5">
    <source>
        <dbReference type="ARBA" id="ARBA00022729"/>
    </source>
</evidence>
<accession>A0AAJ6QRN0</accession>
<keyword evidence="4 9" id="KW-0812">Transmembrane</keyword>
<evidence type="ECO:0000256" key="2">
    <source>
        <dbReference type="ARBA" id="ARBA00007695"/>
    </source>
</evidence>
<evidence type="ECO:0000313" key="11">
    <source>
        <dbReference type="Proteomes" id="UP000694867"/>
    </source>
</evidence>
<dbReference type="PANTHER" id="PTHR21397">
    <property type="entry name" value="CHROMATIN COMPLEXES SUBUNIT BAP18-RELATED"/>
    <property type="match status" value="1"/>
</dbReference>
<organism evidence="11 12">
    <name type="scientific">Galendromus occidentalis</name>
    <name type="common">western predatory mite</name>
    <dbReference type="NCBI Taxonomy" id="34638"/>
    <lineage>
        <taxon>Eukaryota</taxon>
        <taxon>Metazoa</taxon>
        <taxon>Ecdysozoa</taxon>
        <taxon>Arthropoda</taxon>
        <taxon>Chelicerata</taxon>
        <taxon>Arachnida</taxon>
        <taxon>Acari</taxon>
        <taxon>Parasitiformes</taxon>
        <taxon>Mesostigmata</taxon>
        <taxon>Gamasina</taxon>
        <taxon>Phytoseioidea</taxon>
        <taxon>Phytoseiidae</taxon>
        <taxon>Typhlodrominae</taxon>
        <taxon>Galendromus</taxon>
    </lineage>
</organism>
<evidence type="ECO:0000313" key="12">
    <source>
        <dbReference type="RefSeq" id="XP_003741588.1"/>
    </source>
</evidence>
<dbReference type="RefSeq" id="XP_003741588.1">
    <property type="nucleotide sequence ID" value="XM_003741540.2"/>
</dbReference>
<feature type="transmembrane region" description="Helical" evidence="9">
    <location>
        <begin position="181"/>
        <end position="198"/>
    </location>
</feature>
<keyword evidence="5 10" id="KW-0732">Signal</keyword>
<evidence type="ECO:0000256" key="1">
    <source>
        <dbReference type="ARBA" id="ARBA00004115"/>
    </source>
</evidence>
<evidence type="ECO:0000256" key="6">
    <source>
        <dbReference type="ARBA" id="ARBA00022824"/>
    </source>
</evidence>
<name>A0AAJ6QRN0_9ACAR</name>
<dbReference type="CTD" id="284361"/>
<dbReference type="AlphaFoldDB" id="A0AAJ6QRN0"/>
<sequence>MIKFIAVFGLLVSCSETQDIRPVFALFHSFELEGSEPIWMARAKVTVDALTHNPSNRTASKAMISIESNQLTPEERRKVDNLALSGKRYQLKAVDTSTGHHVIAYTYHADPLQQTLKLSLDPSGFLEGVTFLPAGREQVIVDIMQLAPQPETATYIQRMDHERREREKTQGQDNRNFFAKYWMYIVPLVIFLLISGAGNPEGQ</sequence>
<keyword evidence="8 9" id="KW-0472">Membrane</keyword>
<evidence type="ECO:0000256" key="9">
    <source>
        <dbReference type="SAM" id="Phobius"/>
    </source>
</evidence>
<dbReference type="Pfam" id="PF21203">
    <property type="entry name" value="ECM10"/>
    <property type="match status" value="1"/>
</dbReference>
<protein>
    <recommendedName>
        <fullName evidence="3">ER membrane protein complex subunit 10</fullName>
    </recommendedName>
</protein>
<evidence type="ECO:0000256" key="8">
    <source>
        <dbReference type="ARBA" id="ARBA00023136"/>
    </source>
</evidence>
<feature type="chain" id="PRO_5042572284" description="ER membrane protein complex subunit 10" evidence="10">
    <location>
        <begin position="18"/>
        <end position="203"/>
    </location>
</feature>
<feature type="signal peptide" evidence="10">
    <location>
        <begin position="1"/>
        <end position="17"/>
    </location>
</feature>
<evidence type="ECO:0000256" key="3">
    <source>
        <dbReference type="ARBA" id="ARBA00020105"/>
    </source>
</evidence>
<keyword evidence="11" id="KW-1185">Reference proteome</keyword>
<evidence type="ECO:0000256" key="4">
    <source>
        <dbReference type="ARBA" id="ARBA00022692"/>
    </source>
</evidence>
<dbReference type="GO" id="GO:0072546">
    <property type="term" value="C:EMC complex"/>
    <property type="evidence" value="ECO:0007669"/>
    <property type="project" value="TreeGrafter"/>
</dbReference>
<keyword evidence="7 9" id="KW-1133">Transmembrane helix</keyword>
<evidence type="ECO:0000256" key="10">
    <source>
        <dbReference type="SAM" id="SignalP"/>
    </source>
</evidence>
<evidence type="ECO:0000256" key="7">
    <source>
        <dbReference type="ARBA" id="ARBA00022989"/>
    </source>
</evidence>
<reference evidence="12" key="1">
    <citation type="submission" date="2025-08" db="UniProtKB">
        <authorList>
            <consortium name="RefSeq"/>
        </authorList>
    </citation>
    <scope>IDENTIFICATION</scope>
</reference>
<dbReference type="Proteomes" id="UP000694867">
    <property type="component" value="Unplaced"/>
</dbReference>
<keyword evidence="6" id="KW-0256">Endoplasmic reticulum</keyword>
<dbReference type="CDD" id="cd22209">
    <property type="entry name" value="EMC10"/>
    <property type="match status" value="1"/>
</dbReference>
<comment type="similarity">
    <text evidence="2">Belongs to the EMC10 family.</text>
</comment>
<gene>
    <name evidence="12" type="primary">LOC100903162</name>
</gene>